<proteinExistence type="predicted"/>
<feature type="region of interest" description="Disordered" evidence="1">
    <location>
        <begin position="1"/>
        <end position="29"/>
    </location>
</feature>
<accession>A0A7K1FK70</accession>
<evidence type="ECO:0000313" key="2">
    <source>
        <dbReference type="EMBL" id="MTD14532.1"/>
    </source>
</evidence>
<keyword evidence="3" id="KW-1185">Reference proteome</keyword>
<protein>
    <submittedName>
        <fullName evidence="2">3-methyladenine DNA glycosylase</fullName>
    </submittedName>
</protein>
<sequence>MPADEWRAAESAHRRTADELTAGHRERAGRGERHPVEDFLFTYYSLRPAQLRRWHPGGRTVLLGADDRADWRFQRTVRTSSGIGVTVDVDAFLEARGPAVTFTLELLTATAAATPHFGCFGLHEWAMVYRQDEEQVRHSAWPLRLGARGTDEVVESHRIRCSHHDAYRFFTPEARPRNLLAPDAGNRPQLEQPGCLHASMDLYKWAYKLQPWVSSDLLLRCFRFARYIREIDMRASPYDLAPLGYAPIRIETTEGRAEYVAEQRVIAARGSELRAELISVLEQL</sequence>
<organism evidence="2 3">
    <name type="scientific">Nakamurella alba</name>
    <dbReference type="NCBI Taxonomy" id="2665158"/>
    <lineage>
        <taxon>Bacteria</taxon>
        <taxon>Bacillati</taxon>
        <taxon>Actinomycetota</taxon>
        <taxon>Actinomycetes</taxon>
        <taxon>Nakamurellales</taxon>
        <taxon>Nakamurellaceae</taxon>
        <taxon>Nakamurella</taxon>
    </lineage>
</organism>
<reference evidence="2 3" key="1">
    <citation type="submission" date="2019-11" db="EMBL/GenBank/DDBJ databases">
        <authorList>
            <person name="Jiang L.-Q."/>
        </authorList>
    </citation>
    <scope>NUCLEOTIDE SEQUENCE [LARGE SCALE GENOMIC DNA]</scope>
    <source>
        <strain evidence="2 3">YIM 132087</strain>
    </source>
</reference>
<dbReference type="AlphaFoldDB" id="A0A7K1FK70"/>
<name>A0A7K1FK70_9ACTN</name>
<comment type="caution">
    <text evidence="2">The sequence shown here is derived from an EMBL/GenBank/DDBJ whole genome shotgun (WGS) entry which is preliminary data.</text>
</comment>
<dbReference type="EMBL" id="WLYK01000003">
    <property type="protein sequence ID" value="MTD14532.1"/>
    <property type="molecule type" value="Genomic_DNA"/>
</dbReference>
<evidence type="ECO:0000256" key="1">
    <source>
        <dbReference type="SAM" id="MobiDB-lite"/>
    </source>
</evidence>
<evidence type="ECO:0000313" key="3">
    <source>
        <dbReference type="Proteomes" id="UP000460221"/>
    </source>
</evidence>
<gene>
    <name evidence="2" type="ORF">GIS00_11300</name>
</gene>
<dbReference type="Proteomes" id="UP000460221">
    <property type="component" value="Unassembled WGS sequence"/>
</dbReference>